<name>A0A2S8SWC9_9BACT</name>
<dbReference type="InterPro" id="IPR003848">
    <property type="entry name" value="DUF218"/>
</dbReference>
<feature type="domain" description="DUF218" evidence="2">
    <location>
        <begin position="32"/>
        <end position="167"/>
    </location>
</feature>
<keyword evidence="4" id="KW-1185">Reference proteome</keyword>
<dbReference type="Proteomes" id="UP000237684">
    <property type="component" value="Unassembled WGS sequence"/>
</dbReference>
<dbReference type="EMBL" id="NIGF01000002">
    <property type="protein sequence ID" value="PQV65102.1"/>
    <property type="molecule type" value="Genomic_DNA"/>
</dbReference>
<keyword evidence="1" id="KW-1133">Transmembrane helix</keyword>
<feature type="transmembrane region" description="Helical" evidence="1">
    <location>
        <begin position="6"/>
        <end position="24"/>
    </location>
</feature>
<gene>
    <name evidence="3" type="ORF">B1R32_102109</name>
</gene>
<dbReference type="PANTHER" id="PTHR30336">
    <property type="entry name" value="INNER MEMBRANE PROTEIN, PROBABLE PERMEASE"/>
    <property type="match status" value="1"/>
</dbReference>
<evidence type="ECO:0000313" key="4">
    <source>
        <dbReference type="Proteomes" id="UP000237684"/>
    </source>
</evidence>
<sequence>MVAAVAVLPLYIVVLGALLVRFGARDHAQKADAIIVFGARVNSNGQASPILRARTRHAFELWKRGLAPLIVCTGGVGDFPPAEALVSRQLLQSWGVPSNAILVDDKSVSTCENARNAAALLPHGARVIAVSEAFHLWRCRRECARFSLVAFPSPETAGWNALRPQSRCFYLGREALVVTRDFLTDTF</sequence>
<dbReference type="InterPro" id="IPR014729">
    <property type="entry name" value="Rossmann-like_a/b/a_fold"/>
</dbReference>
<dbReference type="Pfam" id="PF02698">
    <property type="entry name" value="DUF218"/>
    <property type="match status" value="1"/>
</dbReference>
<dbReference type="InterPro" id="IPR051599">
    <property type="entry name" value="Cell_Envelope_Assoc"/>
</dbReference>
<dbReference type="AlphaFoldDB" id="A0A2S8SWC9"/>
<dbReference type="PANTHER" id="PTHR30336:SF20">
    <property type="entry name" value="DUF218 DOMAIN-CONTAINING PROTEIN"/>
    <property type="match status" value="1"/>
</dbReference>
<protein>
    <submittedName>
        <fullName evidence="3">DUF218 domain-containing protein</fullName>
    </submittedName>
</protein>
<proteinExistence type="predicted"/>
<dbReference type="GO" id="GO:0005886">
    <property type="term" value="C:plasma membrane"/>
    <property type="evidence" value="ECO:0007669"/>
    <property type="project" value="TreeGrafter"/>
</dbReference>
<keyword evidence="1" id="KW-0472">Membrane</keyword>
<evidence type="ECO:0000259" key="2">
    <source>
        <dbReference type="Pfam" id="PF02698"/>
    </source>
</evidence>
<evidence type="ECO:0000256" key="1">
    <source>
        <dbReference type="SAM" id="Phobius"/>
    </source>
</evidence>
<comment type="caution">
    <text evidence="3">The sequence shown here is derived from an EMBL/GenBank/DDBJ whole genome shotgun (WGS) entry which is preliminary data.</text>
</comment>
<accession>A0A2S8SWC9</accession>
<evidence type="ECO:0000313" key="3">
    <source>
        <dbReference type="EMBL" id="PQV65102.1"/>
    </source>
</evidence>
<dbReference type="Gene3D" id="3.40.50.620">
    <property type="entry name" value="HUPs"/>
    <property type="match status" value="1"/>
</dbReference>
<organism evidence="3 4">
    <name type="scientific">Abditibacterium utsteinense</name>
    <dbReference type="NCBI Taxonomy" id="1960156"/>
    <lineage>
        <taxon>Bacteria</taxon>
        <taxon>Pseudomonadati</taxon>
        <taxon>Abditibacteriota</taxon>
        <taxon>Abditibacteriia</taxon>
        <taxon>Abditibacteriales</taxon>
        <taxon>Abditibacteriaceae</taxon>
        <taxon>Abditibacterium</taxon>
    </lineage>
</organism>
<keyword evidence="1" id="KW-0812">Transmembrane</keyword>
<reference evidence="3 4" key="1">
    <citation type="journal article" date="2018" name="Syst. Appl. Microbiol.">
        <title>Abditibacterium utsteinense sp. nov., the first cultivated member of candidate phylum FBP, isolated from ice-free Antarctic soil samples.</title>
        <authorList>
            <person name="Tahon G."/>
            <person name="Tytgat B."/>
            <person name="Lebbe L."/>
            <person name="Carlier A."/>
            <person name="Willems A."/>
        </authorList>
    </citation>
    <scope>NUCLEOTIDE SEQUENCE [LARGE SCALE GENOMIC DNA]</scope>
    <source>
        <strain evidence="3 4">LMG 29911</strain>
    </source>
</reference>
<dbReference type="InParanoid" id="A0A2S8SWC9"/>
<dbReference type="CDD" id="cd06259">
    <property type="entry name" value="YdcF-like"/>
    <property type="match status" value="1"/>
</dbReference>